<evidence type="ECO:0000313" key="2">
    <source>
        <dbReference type="Proteomes" id="UP001632037"/>
    </source>
</evidence>
<sequence length="122" mass="14468">MTTTGPNGTTTYLFKPFVNASTLEDFDEKATLTTRMRWLERFQSMSVQGGWADNVKIYEMKLKLFPAVRKWRVNLSPKVRRKWKDFLNVFKERYCKAKTSDAERYYTMIQKKTETPLDFTTA</sequence>
<evidence type="ECO:0000313" key="1">
    <source>
        <dbReference type="EMBL" id="KAL3659488.1"/>
    </source>
</evidence>
<accession>A0ABD3EY62</accession>
<proteinExistence type="predicted"/>
<protein>
    <recommendedName>
        <fullName evidence="3">Retrotransposon gag domain-containing protein</fullName>
    </recommendedName>
</protein>
<name>A0ABD3EY62_9STRA</name>
<dbReference type="Proteomes" id="UP001632037">
    <property type="component" value="Unassembled WGS sequence"/>
</dbReference>
<reference evidence="1 2" key="1">
    <citation type="submission" date="2024-09" db="EMBL/GenBank/DDBJ databases">
        <title>Genome sequencing and assembly of Phytophthora oleae, isolate VK10A, causative agent of rot of olive drupes.</title>
        <authorList>
            <person name="Conti Taguali S."/>
            <person name="Riolo M."/>
            <person name="La Spada F."/>
            <person name="Cacciola S.O."/>
            <person name="Dionisio G."/>
        </authorList>
    </citation>
    <scope>NUCLEOTIDE SEQUENCE [LARGE SCALE GENOMIC DNA]</scope>
    <source>
        <strain evidence="1 2">VK10A</strain>
    </source>
</reference>
<dbReference type="EMBL" id="JBIMZQ010000046">
    <property type="protein sequence ID" value="KAL3659488.1"/>
    <property type="molecule type" value="Genomic_DNA"/>
</dbReference>
<evidence type="ECO:0008006" key="3">
    <source>
        <dbReference type="Google" id="ProtNLM"/>
    </source>
</evidence>
<comment type="caution">
    <text evidence="1">The sequence shown here is derived from an EMBL/GenBank/DDBJ whole genome shotgun (WGS) entry which is preliminary data.</text>
</comment>
<organism evidence="1 2">
    <name type="scientific">Phytophthora oleae</name>
    <dbReference type="NCBI Taxonomy" id="2107226"/>
    <lineage>
        <taxon>Eukaryota</taxon>
        <taxon>Sar</taxon>
        <taxon>Stramenopiles</taxon>
        <taxon>Oomycota</taxon>
        <taxon>Peronosporomycetes</taxon>
        <taxon>Peronosporales</taxon>
        <taxon>Peronosporaceae</taxon>
        <taxon>Phytophthora</taxon>
    </lineage>
</organism>
<keyword evidence="2" id="KW-1185">Reference proteome</keyword>
<gene>
    <name evidence="1" type="ORF">V7S43_015479</name>
</gene>
<dbReference type="AlphaFoldDB" id="A0ABD3EY62"/>